<accession>A0A8J6ES33</accession>
<sequence length="95" mass="10829">MGSKNKSPITVGLSSRPKIILPSYREYRVYNSILYYTRRCLLTNLSTVNSAQCLLSYLCGHLACTSEFTRVRAARRPSLGPIHTGIWLSMKRSRF</sequence>
<dbReference type="Proteomes" id="UP000770717">
    <property type="component" value="Unassembled WGS sequence"/>
</dbReference>
<evidence type="ECO:0000313" key="2">
    <source>
        <dbReference type="Proteomes" id="UP000770717"/>
    </source>
</evidence>
<dbReference type="EMBL" id="WNTK01000013">
    <property type="protein sequence ID" value="KAG9474001.1"/>
    <property type="molecule type" value="Genomic_DNA"/>
</dbReference>
<keyword evidence="2" id="KW-1185">Reference proteome</keyword>
<gene>
    <name evidence="1" type="ORF">GDO78_004352</name>
</gene>
<name>A0A8J6ES33_ELECQ</name>
<proteinExistence type="predicted"/>
<comment type="caution">
    <text evidence="1">The sequence shown here is derived from an EMBL/GenBank/DDBJ whole genome shotgun (WGS) entry which is preliminary data.</text>
</comment>
<dbReference type="AlphaFoldDB" id="A0A8J6ES33"/>
<organism evidence="1 2">
    <name type="scientific">Eleutherodactylus coqui</name>
    <name type="common">Puerto Rican coqui</name>
    <dbReference type="NCBI Taxonomy" id="57060"/>
    <lineage>
        <taxon>Eukaryota</taxon>
        <taxon>Metazoa</taxon>
        <taxon>Chordata</taxon>
        <taxon>Craniata</taxon>
        <taxon>Vertebrata</taxon>
        <taxon>Euteleostomi</taxon>
        <taxon>Amphibia</taxon>
        <taxon>Batrachia</taxon>
        <taxon>Anura</taxon>
        <taxon>Neobatrachia</taxon>
        <taxon>Hyloidea</taxon>
        <taxon>Eleutherodactylidae</taxon>
        <taxon>Eleutherodactylinae</taxon>
        <taxon>Eleutherodactylus</taxon>
        <taxon>Eleutherodactylus</taxon>
    </lineage>
</organism>
<protein>
    <submittedName>
        <fullName evidence="1">Uncharacterized protein</fullName>
    </submittedName>
</protein>
<evidence type="ECO:0000313" key="1">
    <source>
        <dbReference type="EMBL" id="KAG9474001.1"/>
    </source>
</evidence>
<reference evidence="1" key="1">
    <citation type="thesis" date="2020" institute="ProQuest LLC" country="789 East Eisenhower Parkway, Ann Arbor, MI, USA">
        <title>Comparative Genomics and Chromosome Evolution.</title>
        <authorList>
            <person name="Mudd A.B."/>
        </authorList>
    </citation>
    <scope>NUCLEOTIDE SEQUENCE</scope>
    <source>
        <strain evidence="1">HN-11 Male</strain>
        <tissue evidence="1">Kidney and liver</tissue>
    </source>
</reference>